<dbReference type="GO" id="GO:0005347">
    <property type="term" value="F:ATP transmembrane transporter activity"/>
    <property type="evidence" value="ECO:0007669"/>
    <property type="project" value="InterPro"/>
</dbReference>
<protein>
    <recommendedName>
        <fullName evidence="14">ADP/ATP translocase</fullName>
    </recommendedName>
</protein>
<dbReference type="InterPro" id="IPR018108">
    <property type="entry name" value="MCP_transmembrane"/>
</dbReference>
<evidence type="ECO:0000313" key="13">
    <source>
        <dbReference type="Proteomes" id="UP000460718"/>
    </source>
</evidence>
<dbReference type="EMBL" id="QXFW01002883">
    <property type="protein sequence ID" value="KAE8974649.1"/>
    <property type="molecule type" value="Genomic_DNA"/>
</dbReference>
<keyword evidence="7 9" id="KW-0472">Membrane</keyword>
<evidence type="ECO:0000256" key="11">
    <source>
        <dbReference type="SAM" id="MobiDB-lite"/>
    </source>
</evidence>
<comment type="subcellular location">
    <subcellularLocation>
        <location evidence="1">Peroxisome membrane</location>
        <topology evidence="1">Multi-pass membrane protein</topology>
    </subcellularLocation>
</comment>
<evidence type="ECO:0000256" key="4">
    <source>
        <dbReference type="ARBA" id="ARBA00022692"/>
    </source>
</evidence>
<keyword evidence="4 9" id="KW-0812">Transmembrane</keyword>
<proteinExistence type="inferred from homology"/>
<evidence type="ECO:0000256" key="9">
    <source>
        <dbReference type="PROSITE-ProRule" id="PRU00282"/>
    </source>
</evidence>
<dbReference type="GO" id="GO:0015217">
    <property type="term" value="F:ADP transmembrane transporter activity"/>
    <property type="evidence" value="ECO:0007669"/>
    <property type="project" value="InterPro"/>
</dbReference>
<keyword evidence="5" id="KW-0677">Repeat</keyword>
<evidence type="ECO:0000256" key="7">
    <source>
        <dbReference type="ARBA" id="ARBA00023136"/>
    </source>
</evidence>
<dbReference type="Gene3D" id="1.50.40.10">
    <property type="entry name" value="Mitochondrial carrier domain"/>
    <property type="match status" value="1"/>
</dbReference>
<reference evidence="12 13" key="1">
    <citation type="submission" date="2018-09" db="EMBL/GenBank/DDBJ databases">
        <title>Genomic investigation of the strawberry pathogen Phytophthora fragariae indicates pathogenicity is determined by transcriptional variation in three key races.</title>
        <authorList>
            <person name="Adams T.M."/>
            <person name="Armitage A.D."/>
            <person name="Sobczyk M.K."/>
            <person name="Bates H.J."/>
            <person name="Dunwell J.M."/>
            <person name="Nellist C.F."/>
            <person name="Harrison R.J."/>
        </authorList>
    </citation>
    <scope>NUCLEOTIDE SEQUENCE [LARGE SCALE GENOMIC DNA]</scope>
    <source>
        <strain evidence="12 13">SCRP245</strain>
    </source>
</reference>
<dbReference type="InterPro" id="IPR045900">
    <property type="entry name" value="Peroxisomal_Ade_carrier"/>
</dbReference>
<evidence type="ECO:0000313" key="12">
    <source>
        <dbReference type="EMBL" id="KAE8974649.1"/>
    </source>
</evidence>
<evidence type="ECO:0000256" key="5">
    <source>
        <dbReference type="ARBA" id="ARBA00022737"/>
    </source>
</evidence>
<dbReference type="PANTHER" id="PTHR46650">
    <property type="entry name" value="PEROXISOMAL ADENINE NUCLEOTIDE TRANSPORTER 1"/>
    <property type="match status" value="1"/>
</dbReference>
<gene>
    <name evidence="12" type="ORF">PF011_g24784</name>
</gene>
<dbReference type="InterPro" id="IPR023395">
    <property type="entry name" value="MCP_dom_sf"/>
</dbReference>
<accession>A0A6A3HVN7</accession>
<keyword evidence="3 10" id="KW-0813">Transport</keyword>
<dbReference type="GO" id="GO:0005778">
    <property type="term" value="C:peroxisomal membrane"/>
    <property type="evidence" value="ECO:0007669"/>
    <property type="project" value="UniProtKB-SubCell"/>
</dbReference>
<evidence type="ECO:0000256" key="1">
    <source>
        <dbReference type="ARBA" id="ARBA00004585"/>
    </source>
</evidence>
<dbReference type="Pfam" id="PF00153">
    <property type="entry name" value="Mito_carr"/>
    <property type="match status" value="1"/>
</dbReference>
<feature type="compositionally biased region" description="Low complexity" evidence="11">
    <location>
        <begin position="21"/>
        <end position="30"/>
    </location>
</feature>
<dbReference type="Proteomes" id="UP000460718">
    <property type="component" value="Unassembled WGS sequence"/>
</dbReference>
<dbReference type="PROSITE" id="PS50920">
    <property type="entry name" value="SOLCAR"/>
    <property type="match status" value="1"/>
</dbReference>
<dbReference type="GO" id="GO:0006635">
    <property type="term" value="P:fatty acid beta-oxidation"/>
    <property type="evidence" value="ECO:0007669"/>
    <property type="project" value="InterPro"/>
</dbReference>
<dbReference type="AlphaFoldDB" id="A0A6A3HVN7"/>
<evidence type="ECO:0000256" key="6">
    <source>
        <dbReference type="ARBA" id="ARBA00022989"/>
    </source>
</evidence>
<keyword evidence="8" id="KW-0576">Peroxisome</keyword>
<organism evidence="12 13">
    <name type="scientific">Phytophthora fragariae</name>
    <dbReference type="NCBI Taxonomy" id="53985"/>
    <lineage>
        <taxon>Eukaryota</taxon>
        <taxon>Sar</taxon>
        <taxon>Stramenopiles</taxon>
        <taxon>Oomycota</taxon>
        <taxon>Peronosporomycetes</taxon>
        <taxon>Peronosporales</taxon>
        <taxon>Peronosporaceae</taxon>
        <taxon>Phytophthora</taxon>
    </lineage>
</organism>
<feature type="region of interest" description="Disordered" evidence="11">
    <location>
        <begin position="12"/>
        <end position="43"/>
    </location>
</feature>
<dbReference type="PANTHER" id="PTHR46650:SF1">
    <property type="entry name" value="PEROXISOMAL ADENINE NUCLEOTIDE TRANSPORTER 1"/>
    <property type="match status" value="1"/>
</dbReference>
<evidence type="ECO:0000256" key="8">
    <source>
        <dbReference type="ARBA" id="ARBA00023140"/>
    </source>
</evidence>
<comment type="caution">
    <text evidence="12">The sequence shown here is derived from an EMBL/GenBank/DDBJ whole genome shotgun (WGS) entry which is preliminary data.</text>
</comment>
<keyword evidence="6" id="KW-1133">Transmembrane helix</keyword>
<sequence length="112" mass="12742">MLVVVHCFDADQQEEADWSSQPNKPQQNQKKTNKKKQTATADQEKIRTCVELKKETIASTLQRVYREEGPLALYRGLGPELTRGALSSALMLMIKEKIQMYITLLMMIVNSA</sequence>
<evidence type="ECO:0000256" key="10">
    <source>
        <dbReference type="RuleBase" id="RU000488"/>
    </source>
</evidence>
<comment type="similarity">
    <text evidence="2 10">Belongs to the mitochondrial carrier (TC 2.A.29) family.</text>
</comment>
<evidence type="ECO:0008006" key="14">
    <source>
        <dbReference type="Google" id="ProtNLM"/>
    </source>
</evidence>
<dbReference type="GO" id="GO:0007031">
    <property type="term" value="P:peroxisome organization"/>
    <property type="evidence" value="ECO:0007669"/>
    <property type="project" value="TreeGrafter"/>
</dbReference>
<evidence type="ECO:0000256" key="2">
    <source>
        <dbReference type="ARBA" id="ARBA00006375"/>
    </source>
</evidence>
<dbReference type="SUPFAM" id="SSF103506">
    <property type="entry name" value="Mitochondrial carrier"/>
    <property type="match status" value="1"/>
</dbReference>
<name>A0A6A3HVN7_9STRA</name>
<feature type="repeat" description="Solcar" evidence="9">
    <location>
        <begin position="27"/>
        <end position="101"/>
    </location>
</feature>
<evidence type="ECO:0000256" key="3">
    <source>
        <dbReference type="ARBA" id="ARBA00022448"/>
    </source>
</evidence>